<reference evidence="2" key="1">
    <citation type="submission" date="2016-10" db="EMBL/GenBank/DDBJ databases">
        <authorList>
            <person name="Varghese N."/>
            <person name="Submissions S."/>
        </authorList>
    </citation>
    <scope>NUCLEOTIDE SEQUENCE [LARGE SCALE GENOMIC DNA]</scope>
    <source>
        <strain evidence="2">DSM 17453</strain>
    </source>
</reference>
<evidence type="ECO:0000313" key="2">
    <source>
        <dbReference type="Proteomes" id="UP000199450"/>
    </source>
</evidence>
<accession>A0A1H7W824</accession>
<organism evidence="1 2">
    <name type="scientific">Chryseobacterium taichungense</name>
    <dbReference type="NCBI Taxonomy" id="295069"/>
    <lineage>
        <taxon>Bacteria</taxon>
        <taxon>Pseudomonadati</taxon>
        <taxon>Bacteroidota</taxon>
        <taxon>Flavobacteriia</taxon>
        <taxon>Flavobacteriales</taxon>
        <taxon>Weeksellaceae</taxon>
        <taxon>Chryseobacterium group</taxon>
        <taxon>Chryseobacterium</taxon>
    </lineage>
</organism>
<dbReference type="STRING" id="295069.SAMN05421856_101533"/>
<name>A0A1H7W824_9FLAO</name>
<proteinExistence type="predicted"/>
<sequence length="239" mass="27525">MKKILSVILVSTASILFSQGKDVTGIYAMGLIGKFNPGTNYIELKPDSTFIYNLYGKKYEGNWKLSENKILLNPDIKKEFATVKMKESKNDSDSVTIKINHIPKRDDSGKLRGNGFIMATVYFDKKGNYINILKSPYVRNCGWAPRVRRQHILDNENSVTVPKKDFSQIGFMTYNLKDYIIFNKADKDSNVFEFEIEDIAKDEDIIRDDFFILDGKSLYYPNKKGKIDVMQLPLVKKKM</sequence>
<protein>
    <submittedName>
        <fullName evidence="1">Uncharacterized protein</fullName>
    </submittedName>
</protein>
<keyword evidence="2" id="KW-1185">Reference proteome</keyword>
<dbReference type="RefSeq" id="WP_089998273.1">
    <property type="nucleotide sequence ID" value="NZ_FOBV01000001.1"/>
</dbReference>
<dbReference type="EMBL" id="FOBV01000001">
    <property type="protein sequence ID" value="SEM17239.1"/>
    <property type="molecule type" value="Genomic_DNA"/>
</dbReference>
<dbReference type="Proteomes" id="UP000199450">
    <property type="component" value="Unassembled WGS sequence"/>
</dbReference>
<dbReference type="OrthoDB" id="1493314at2"/>
<dbReference type="AlphaFoldDB" id="A0A1H7W824"/>
<gene>
    <name evidence="1" type="ORF">SAMN05421856_101533</name>
</gene>
<evidence type="ECO:0000313" key="1">
    <source>
        <dbReference type="EMBL" id="SEM17239.1"/>
    </source>
</evidence>